<evidence type="ECO:0000256" key="1">
    <source>
        <dbReference type="SAM" id="MobiDB-lite"/>
    </source>
</evidence>
<dbReference type="Proteomes" id="UP001515500">
    <property type="component" value="Chromosome 17"/>
</dbReference>
<feature type="compositionally biased region" description="Pro residues" evidence="1">
    <location>
        <begin position="267"/>
        <end position="278"/>
    </location>
</feature>
<organism evidence="4 5">
    <name type="scientific">Dioscorea cayennensis subsp. rotundata</name>
    <name type="common">White Guinea yam</name>
    <name type="synonym">Dioscorea rotundata</name>
    <dbReference type="NCBI Taxonomy" id="55577"/>
    <lineage>
        <taxon>Eukaryota</taxon>
        <taxon>Viridiplantae</taxon>
        <taxon>Streptophyta</taxon>
        <taxon>Embryophyta</taxon>
        <taxon>Tracheophyta</taxon>
        <taxon>Spermatophyta</taxon>
        <taxon>Magnoliopsida</taxon>
        <taxon>Liliopsida</taxon>
        <taxon>Dioscoreales</taxon>
        <taxon>Dioscoreaceae</taxon>
        <taxon>Dioscorea</taxon>
    </lineage>
</organism>
<dbReference type="Gene3D" id="1.25.40.630">
    <property type="match status" value="1"/>
</dbReference>
<sequence>MMASQPASGDGSSLDIREMSRDQLLDIMYQMKELIDQNPQLARQILIDNPMLTRTVFKAQIMLGMVRPRQQQPSSQPQQAQTAQQPNAQTIQSSSVQAGVGGSSQPLVPARPTHSQPSMSMSSASIPPLAFQSQSMPSNPPSLPQQTKNILNPQIPSAAPPHSISTHNPPLPPPPAPQYPIPQAHLPMTAGLTQQPMQIPGAMHQPMQPPLPQHPRPSSMLPFPHQAHPQMPHNVGYQPSNMPLQHLSQPMFHSGGNPSLPSSFPQGQPPLPSHPPPQQLYQGSSHMGTDFGVQVGNTMQGDRGAPWALGLPENPMPITQLPGPPPLPSGQMVPGPGVSGPPRPPQLTSEMERNLLEQVMSLTPDQINLLPPEQRNQVKQLQEMLMVRNR</sequence>
<dbReference type="InterPro" id="IPR025742">
    <property type="entry name" value="CSTF2_hinge"/>
</dbReference>
<keyword evidence="4" id="KW-1185">Reference proteome</keyword>
<evidence type="ECO:0000313" key="5">
    <source>
        <dbReference type="RefSeq" id="XP_039143485.1"/>
    </source>
</evidence>
<feature type="domain" description="Cleavage stimulation factor subunit 2 hinge" evidence="3">
    <location>
        <begin position="17"/>
        <end position="68"/>
    </location>
</feature>
<dbReference type="Pfam" id="PF14327">
    <property type="entry name" value="CSTF2_hinge"/>
    <property type="match status" value="1"/>
</dbReference>
<dbReference type="InterPro" id="IPR038192">
    <property type="entry name" value="CSTF_C_sf"/>
</dbReference>
<dbReference type="RefSeq" id="XP_039143485.1">
    <property type="nucleotide sequence ID" value="XM_039287551.1"/>
</dbReference>
<feature type="domain" description="Transcription termination and cleavage factor C-terminal" evidence="2">
    <location>
        <begin position="354"/>
        <end position="386"/>
    </location>
</feature>
<protein>
    <submittedName>
        <fullName evidence="5">Formin-like protein 20</fullName>
    </submittedName>
</protein>
<feature type="compositionally biased region" description="Polar residues" evidence="1">
    <location>
        <begin position="144"/>
        <end position="155"/>
    </location>
</feature>
<evidence type="ECO:0000259" key="3">
    <source>
        <dbReference type="Pfam" id="PF14327"/>
    </source>
</evidence>
<evidence type="ECO:0000259" key="2">
    <source>
        <dbReference type="Pfam" id="PF14304"/>
    </source>
</evidence>
<dbReference type="Gene3D" id="1.10.20.70">
    <property type="entry name" value="Transcription termination and cleavage factor, C-terminal domain"/>
    <property type="match status" value="1"/>
</dbReference>
<dbReference type="GO" id="GO:0035194">
    <property type="term" value="P:regulatory ncRNA-mediated post-transcriptional gene silencing"/>
    <property type="evidence" value="ECO:0007669"/>
    <property type="project" value="EnsemblPlants"/>
</dbReference>
<feature type="region of interest" description="Disordered" evidence="1">
    <location>
        <begin position="68"/>
        <end position="180"/>
    </location>
</feature>
<feature type="region of interest" description="Disordered" evidence="1">
    <location>
        <begin position="245"/>
        <end position="280"/>
    </location>
</feature>
<evidence type="ECO:0000313" key="4">
    <source>
        <dbReference type="Proteomes" id="UP001515500"/>
    </source>
</evidence>
<name>A0AB40CUA1_DIOCR</name>
<dbReference type="GeneID" id="120280648"/>
<feature type="region of interest" description="Disordered" evidence="1">
    <location>
        <begin position="203"/>
        <end position="233"/>
    </location>
</feature>
<dbReference type="GO" id="GO:0009749">
    <property type="term" value="P:response to glucose"/>
    <property type="evidence" value="ECO:0007669"/>
    <property type="project" value="EnsemblPlants"/>
</dbReference>
<dbReference type="PANTHER" id="PTHR47866:SF2">
    <property type="entry name" value="HYDROXYPROLINE-RICH GLYCOPROTEIN FAMILY PROTEIN"/>
    <property type="match status" value="1"/>
</dbReference>
<dbReference type="Pfam" id="PF14304">
    <property type="entry name" value="CSTF_C"/>
    <property type="match status" value="1"/>
</dbReference>
<dbReference type="GO" id="GO:0031124">
    <property type="term" value="P:mRNA 3'-end processing"/>
    <property type="evidence" value="ECO:0007669"/>
    <property type="project" value="InterPro"/>
</dbReference>
<dbReference type="PANTHER" id="PTHR47866">
    <property type="entry name" value="HYDROXYPROLINE-RICH GLYCOPROTEIN FAMILY PROTEIN"/>
    <property type="match status" value="1"/>
</dbReference>
<accession>A0AB40CUA1</accession>
<proteinExistence type="predicted"/>
<dbReference type="InterPro" id="IPR026896">
    <property type="entry name" value="CSTF_C"/>
</dbReference>
<dbReference type="AlphaFoldDB" id="A0AB40CUA1"/>
<feature type="compositionally biased region" description="Low complexity" evidence="1">
    <location>
        <begin position="70"/>
        <end position="98"/>
    </location>
</feature>
<reference evidence="5" key="1">
    <citation type="submission" date="2025-08" db="UniProtKB">
        <authorList>
            <consortium name="RefSeq"/>
        </authorList>
    </citation>
    <scope>IDENTIFICATION</scope>
</reference>
<gene>
    <name evidence="5" type="primary">LOC120280648</name>
</gene>
<feature type="compositionally biased region" description="Low complexity" evidence="1">
    <location>
        <begin position="115"/>
        <end position="128"/>
    </location>
</feature>
<feature type="compositionally biased region" description="Pro residues" evidence="1">
    <location>
        <begin position="169"/>
        <end position="180"/>
    </location>
</feature>